<dbReference type="EMBL" id="AZIL01002776">
    <property type="protein sequence ID" value="EWM20817.1"/>
    <property type="molecule type" value="Genomic_DNA"/>
</dbReference>
<dbReference type="OrthoDB" id="10255646at2759"/>
<keyword evidence="2" id="KW-1185">Reference proteome</keyword>
<dbReference type="AlphaFoldDB" id="W7T234"/>
<evidence type="ECO:0000313" key="2">
    <source>
        <dbReference type="Proteomes" id="UP000019335"/>
    </source>
</evidence>
<gene>
    <name evidence="1" type="ORF">Naga_100519g5</name>
</gene>
<comment type="caution">
    <text evidence="1">The sequence shown here is derived from an EMBL/GenBank/DDBJ whole genome shotgun (WGS) entry which is preliminary data.</text>
</comment>
<reference evidence="1 2" key="1">
    <citation type="journal article" date="2014" name="Mol. Plant">
        <title>Chromosome Scale Genome Assembly and Transcriptome Profiling of Nannochloropsis gaditana in Nitrogen Depletion.</title>
        <authorList>
            <person name="Corteggiani Carpinelli E."/>
            <person name="Telatin A."/>
            <person name="Vitulo N."/>
            <person name="Forcato C."/>
            <person name="D'Angelo M."/>
            <person name="Schiavon R."/>
            <person name="Vezzi A."/>
            <person name="Giacometti G.M."/>
            <person name="Morosinotto T."/>
            <person name="Valle G."/>
        </authorList>
    </citation>
    <scope>NUCLEOTIDE SEQUENCE [LARGE SCALE GENOMIC DNA]</scope>
    <source>
        <strain evidence="1 2">B-31</strain>
    </source>
</reference>
<dbReference type="Proteomes" id="UP000019335">
    <property type="component" value="Unassembled WGS sequence"/>
</dbReference>
<organism evidence="1 2">
    <name type="scientific">Nannochloropsis gaditana</name>
    <dbReference type="NCBI Taxonomy" id="72520"/>
    <lineage>
        <taxon>Eukaryota</taxon>
        <taxon>Sar</taxon>
        <taxon>Stramenopiles</taxon>
        <taxon>Ochrophyta</taxon>
        <taxon>Eustigmatophyceae</taxon>
        <taxon>Eustigmatales</taxon>
        <taxon>Monodopsidaceae</taxon>
        <taxon>Nannochloropsis</taxon>
    </lineage>
</organism>
<proteinExistence type="predicted"/>
<evidence type="ECO:0000313" key="1">
    <source>
        <dbReference type="EMBL" id="EWM20817.1"/>
    </source>
</evidence>
<sequence length="164" mass="18586">LRPTLPQPVTATDHTFVSWSTDFSNDASADAVLDSRFKKRTAACLPFGHLPLSFSPPWTVSFTYRVTSIVVSSAFFSDFPCPFPVVSSLSLIKYKRVKPIPNFPLPTLFPALPPFLLRSSRRRGLARAPRSFRAKVRRETRSIDMIENSRGTVQRTRAGMRERR</sequence>
<name>W7T234_9STRA</name>
<feature type="non-terminal residue" evidence="1">
    <location>
        <position position="1"/>
    </location>
</feature>
<protein>
    <submittedName>
        <fullName evidence="1">Uncharacterized protein</fullName>
    </submittedName>
</protein>
<accession>W7T234</accession>